<keyword evidence="2" id="KW-1185">Reference proteome</keyword>
<evidence type="ECO:0000313" key="1">
    <source>
        <dbReference type="EMBL" id="GMT31596.1"/>
    </source>
</evidence>
<accession>A0AAV5WKW8</accession>
<dbReference type="AlphaFoldDB" id="A0AAV5WKW8"/>
<gene>
    <name evidence="1" type="ORF">PFISCL1PPCAC_22893</name>
</gene>
<feature type="non-terminal residue" evidence="1">
    <location>
        <position position="205"/>
    </location>
</feature>
<protein>
    <recommendedName>
        <fullName evidence="3">Ribosomal protein</fullName>
    </recommendedName>
</protein>
<proteinExistence type="predicted"/>
<name>A0AAV5WKW8_9BILA</name>
<comment type="caution">
    <text evidence="1">The sequence shown here is derived from an EMBL/GenBank/DDBJ whole genome shotgun (WGS) entry which is preliminary data.</text>
</comment>
<dbReference type="EMBL" id="BTSY01000006">
    <property type="protein sequence ID" value="GMT31596.1"/>
    <property type="molecule type" value="Genomic_DNA"/>
</dbReference>
<organism evidence="1 2">
    <name type="scientific">Pristionchus fissidentatus</name>
    <dbReference type="NCBI Taxonomy" id="1538716"/>
    <lineage>
        <taxon>Eukaryota</taxon>
        <taxon>Metazoa</taxon>
        <taxon>Ecdysozoa</taxon>
        <taxon>Nematoda</taxon>
        <taxon>Chromadorea</taxon>
        <taxon>Rhabditida</taxon>
        <taxon>Rhabditina</taxon>
        <taxon>Diplogasteromorpha</taxon>
        <taxon>Diplogasteroidea</taxon>
        <taxon>Neodiplogasteridae</taxon>
        <taxon>Pristionchus</taxon>
    </lineage>
</organism>
<reference evidence="1" key="1">
    <citation type="submission" date="2023-10" db="EMBL/GenBank/DDBJ databases">
        <title>Genome assembly of Pristionchus species.</title>
        <authorList>
            <person name="Yoshida K."/>
            <person name="Sommer R.J."/>
        </authorList>
    </citation>
    <scope>NUCLEOTIDE SEQUENCE</scope>
    <source>
        <strain evidence="1">RS5133</strain>
    </source>
</reference>
<dbReference type="Proteomes" id="UP001432322">
    <property type="component" value="Unassembled WGS sequence"/>
</dbReference>
<sequence>MRVDRVREEGDQKSEINGLGLDGRTVGRETRHLGGELLVQLPALLQCLRRLDVLLNGIGGLAEHAHRELVAQLFQHRMLREHLSLATRHDARAQIDDHARVGHGGILLLETRDVVQITKLAHPKTATIDRRRRAESHSHLLPIRLLGCGVVLRMPTAYCLRFSASFFISGPPSCEACSSTWESPSNCMHALSARALVIGPLATSI</sequence>
<evidence type="ECO:0008006" key="3">
    <source>
        <dbReference type="Google" id="ProtNLM"/>
    </source>
</evidence>
<evidence type="ECO:0000313" key="2">
    <source>
        <dbReference type="Proteomes" id="UP001432322"/>
    </source>
</evidence>